<reference evidence="2 3" key="1">
    <citation type="journal article" date="2013" name="Stand. Genomic Sci.">
        <title>Genome sequence of the reddish-pigmented Rubellimicrobium thermophilum type strain (DSM 16684(T)), a member of the Roseobacter clade.</title>
        <authorList>
            <person name="Fiebig A."/>
            <person name="Riedel T."/>
            <person name="Gronow S."/>
            <person name="Petersen J."/>
            <person name="Klenk H.P."/>
            <person name="Goker M."/>
        </authorList>
    </citation>
    <scope>NUCLEOTIDE SEQUENCE [LARGE SCALE GENOMIC DNA]</scope>
    <source>
        <strain evidence="2 3">DSM 16684</strain>
    </source>
</reference>
<evidence type="ECO:0000313" key="3">
    <source>
        <dbReference type="Proteomes" id="UP000015346"/>
    </source>
</evidence>
<feature type="compositionally biased region" description="Basic and acidic residues" evidence="1">
    <location>
        <begin position="27"/>
        <end position="36"/>
    </location>
</feature>
<dbReference type="HOGENOM" id="CLU_2901480_0_0_5"/>
<proteinExistence type="predicted"/>
<dbReference type="AlphaFoldDB" id="S9QXV6"/>
<gene>
    <name evidence="2" type="ORF">ruthe_02251</name>
</gene>
<keyword evidence="3" id="KW-1185">Reference proteome</keyword>
<dbReference type="EMBL" id="AOLV01000025">
    <property type="protein sequence ID" value="EPX84447.1"/>
    <property type="molecule type" value="Genomic_DNA"/>
</dbReference>
<accession>S9QXV6</accession>
<organism evidence="2 3">
    <name type="scientific">Rubellimicrobium thermophilum DSM 16684</name>
    <dbReference type="NCBI Taxonomy" id="1123069"/>
    <lineage>
        <taxon>Bacteria</taxon>
        <taxon>Pseudomonadati</taxon>
        <taxon>Pseudomonadota</taxon>
        <taxon>Alphaproteobacteria</taxon>
        <taxon>Rhodobacterales</taxon>
        <taxon>Roseobacteraceae</taxon>
        <taxon>Rubellimicrobium</taxon>
    </lineage>
</organism>
<evidence type="ECO:0000313" key="2">
    <source>
        <dbReference type="EMBL" id="EPX84447.1"/>
    </source>
</evidence>
<feature type="region of interest" description="Disordered" evidence="1">
    <location>
        <begin position="1"/>
        <end position="62"/>
    </location>
</feature>
<dbReference type="Proteomes" id="UP000015346">
    <property type="component" value="Unassembled WGS sequence"/>
</dbReference>
<sequence>MRREPAGGRRGRRTGAPDGGAGTETADANRGREPRKGMATPLSDMGQGACERGVPLQDTPPV</sequence>
<evidence type="ECO:0000256" key="1">
    <source>
        <dbReference type="SAM" id="MobiDB-lite"/>
    </source>
</evidence>
<protein>
    <submittedName>
        <fullName evidence="2">Uncharacterized protein</fullName>
    </submittedName>
</protein>
<comment type="caution">
    <text evidence="2">The sequence shown here is derived from an EMBL/GenBank/DDBJ whole genome shotgun (WGS) entry which is preliminary data.</text>
</comment>
<name>S9QXV6_9RHOB</name>
<dbReference type="STRING" id="1123069.ruthe_02251"/>